<feature type="transmembrane region" description="Helical" evidence="7">
    <location>
        <begin position="318"/>
        <end position="343"/>
    </location>
</feature>
<feature type="domain" description="Major facilitator superfamily (MFS) profile" evidence="8">
    <location>
        <begin position="24"/>
        <end position="407"/>
    </location>
</feature>
<keyword evidence="2" id="KW-0813">Transport</keyword>
<dbReference type="CDD" id="cd06173">
    <property type="entry name" value="MFS_MefA_like"/>
    <property type="match status" value="1"/>
</dbReference>
<reference evidence="11 12" key="1">
    <citation type="submission" date="2019-11" db="EMBL/GenBank/DDBJ databases">
        <authorList>
            <person name="Cho J.-C."/>
        </authorList>
    </citation>
    <scope>NUCLEOTIDE SEQUENCE [LARGE SCALE GENOMIC DNA]</scope>
    <source>
        <strain evidence="10 11">JH1073</strain>
        <strain evidence="9 12">JH702</strain>
    </source>
</reference>
<dbReference type="GO" id="GO:0005886">
    <property type="term" value="C:plasma membrane"/>
    <property type="evidence" value="ECO:0007669"/>
    <property type="project" value="UniProtKB-SubCell"/>
</dbReference>
<feature type="transmembrane region" description="Helical" evidence="7">
    <location>
        <begin position="184"/>
        <end position="203"/>
    </location>
</feature>
<dbReference type="InterPro" id="IPR036259">
    <property type="entry name" value="MFS_trans_sf"/>
</dbReference>
<evidence type="ECO:0000313" key="11">
    <source>
        <dbReference type="Proteomes" id="UP001219901"/>
    </source>
</evidence>
<feature type="transmembrane region" description="Helical" evidence="7">
    <location>
        <begin position="154"/>
        <end position="178"/>
    </location>
</feature>
<keyword evidence="4 7" id="KW-0812">Transmembrane</keyword>
<feature type="transmembrane region" description="Helical" evidence="7">
    <location>
        <begin position="269"/>
        <end position="286"/>
    </location>
</feature>
<dbReference type="Proteomes" id="UP001321249">
    <property type="component" value="Unassembled WGS sequence"/>
</dbReference>
<dbReference type="Proteomes" id="UP001219901">
    <property type="component" value="Chromosome"/>
</dbReference>
<dbReference type="PANTHER" id="PTHR23513">
    <property type="entry name" value="INTEGRAL MEMBRANE EFFLUX PROTEIN-RELATED"/>
    <property type="match status" value="1"/>
</dbReference>
<evidence type="ECO:0000256" key="2">
    <source>
        <dbReference type="ARBA" id="ARBA00022448"/>
    </source>
</evidence>
<dbReference type="InterPro" id="IPR010290">
    <property type="entry name" value="TM_effector"/>
</dbReference>
<keyword evidence="3" id="KW-1003">Cell membrane</keyword>
<organism evidence="10 11">
    <name type="scientific">Candidatus Lucifugimonas marina</name>
    <dbReference type="NCBI Taxonomy" id="3038979"/>
    <lineage>
        <taxon>Bacteria</taxon>
        <taxon>Bacillati</taxon>
        <taxon>Chloroflexota</taxon>
        <taxon>Dehalococcoidia</taxon>
        <taxon>SAR202 cluster</taxon>
        <taxon>Candidatus Lucifugimonadales</taxon>
        <taxon>Candidatus Lucifugimonadaceae</taxon>
        <taxon>Candidatus Lucifugimonas</taxon>
    </lineage>
</organism>
<feature type="transmembrane region" description="Helical" evidence="7">
    <location>
        <begin position="293"/>
        <end position="312"/>
    </location>
</feature>
<dbReference type="InterPro" id="IPR020846">
    <property type="entry name" value="MFS_dom"/>
</dbReference>
<evidence type="ECO:0000256" key="3">
    <source>
        <dbReference type="ARBA" id="ARBA00022475"/>
    </source>
</evidence>
<gene>
    <name evidence="9" type="ORF">GKO46_07405</name>
    <name evidence="10" type="ORF">GKO48_01410</name>
</gene>
<dbReference type="SUPFAM" id="SSF103473">
    <property type="entry name" value="MFS general substrate transporter"/>
    <property type="match status" value="1"/>
</dbReference>
<dbReference type="RefSeq" id="WP_342824728.1">
    <property type="nucleotide sequence ID" value="NZ_CP046146.1"/>
</dbReference>
<reference evidence="10" key="2">
    <citation type="journal article" date="2023" name="Nat. Commun.">
        <title>Cultivation of marine bacteria of the SAR202 clade.</title>
        <authorList>
            <person name="Lim Y."/>
            <person name="Seo J.H."/>
            <person name="Giovannoni S.J."/>
            <person name="Kang I."/>
            <person name="Cho J.C."/>
        </authorList>
    </citation>
    <scope>NUCLEOTIDE SEQUENCE</scope>
    <source>
        <strain evidence="10">JH1073</strain>
    </source>
</reference>
<evidence type="ECO:0000259" key="8">
    <source>
        <dbReference type="PROSITE" id="PS50850"/>
    </source>
</evidence>
<accession>A0AAJ5ZBP2</accession>
<dbReference type="Gene3D" id="1.20.1250.20">
    <property type="entry name" value="MFS general substrate transporter like domains"/>
    <property type="match status" value="1"/>
</dbReference>
<evidence type="ECO:0000313" key="10">
    <source>
        <dbReference type="EMBL" id="WFG38319.1"/>
    </source>
</evidence>
<evidence type="ECO:0000256" key="4">
    <source>
        <dbReference type="ARBA" id="ARBA00022692"/>
    </source>
</evidence>
<keyword evidence="11" id="KW-1185">Reference proteome</keyword>
<evidence type="ECO:0000256" key="7">
    <source>
        <dbReference type="SAM" id="Phobius"/>
    </source>
</evidence>
<name>A0AAJ5ZBP2_9CHLR</name>
<evidence type="ECO:0000256" key="5">
    <source>
        <dbReference type="ARBA" id="ARBA00022989"/>
    </source>
</evidence>
<feature type="transmembrane region" description="Helical" evidence="7">
    <location>
        <begin position="380"/>
        <end position="402"/>
    </location>
</feature>
<sequence length="418" mass="43838">MSSTDSESSTASPVERRTSALAIPSFRIYFGGTVLAMNALRLGAVAQGLLMWDLTGSPLSLGGVAAATAIPMMLVNVFGGVMADRFEAKFLLGGSSFIGAMLLILLGVLDMTDTVQPWHVFSVAVISGFVAGADQPSRQAYFPSLVPQSAMKSAVTINGSLMASASVVAPTLGGVLIAATGTHFGFFVSALGWLAMFVATLLLPRRGASPVTRSVLRDLGTGFGYIRRNRVLLVFMILSFTNMLMVFGWIGMLPAFVELFDGGPREVGYMFSSAGIGAFSGILVAGRLSPGRYLGLIILGGAASFSSIMLVVSNSPSLAIAMPLAALAHFGNGLFNISAIVAVQLRVPEDIRGRVMGVFAISSSIGLLGGLWTGSLASWIGLRSGMMVGPVILLMLIATILITQRKVRNLHEDPTHDR</sequence>
<protein>
    <submittedName>
        <fullName evidence="10">MFS transporter</fullName>
    </submittedName>
</protein>
<dbReference type="PANTHER" id="PTHR23513:SF11">
    <property type="entry name" value="STAPHYLOFERRIN A TRANSPORTER"/>
    <property type="match status" value="1"/>
</dbReference>
<dbReference type="Pfam" id="PF05977">
    <property type="entry name" value="MFS_3"/>
    <property type="match status" value="1"/>
</dbReference>
<feature type="transmembrane region" description="Helical" evidence="7">
    <location>
        <begin position="231"/>
        <end position="257"/>
    </location>
</feature>
<dbReference type="EMBL" id="CP046147">
    <property type="protein sequence ID" value="WFG38319.1"/>
    <property type="molecule type" value="Genomic_DNA"/>
</dbReference>
<comment type="subcellular location">
    <subcellularLocation>
        <location evidence="1">Cell membrane</location>
        <topology evidence="1">Multi-pass membrane protein</topology>
    </subcellularLocation>
</comment>
<feature type="transmembrane region" description="Helical" evidence="7">
    <location>
        <begin position="58"/>
        <end position="78"/>
    </location>
</feature>
<feature type="transmembrane region" description="Helical" evidence="7">
    <location>
        <begin position="26"/>
        <end position="52"/>
    </location>
</feature>
<keyword evidence="6 7" id="KW-0472">Membrane</keyword>
<dbReference type="GO" id="GO:0022857">
    <property type="term" value="F:transmembrane transporter activity"/>
    <property type="evidence" value="ECO:0007669"/>
    <property type="project" value="InterPro"/>
</dbReference>
<feature type="transmembrane region" description="Helical" evidence="7">
    <location>
        <begin position="355"/>
        <end position="374"/>
    </location>
</feature>
<dbReference type="AlphaFoldDB" id="A0AAJ5ZBP2"/>
<evidence type="ECO:0000313" key="9">
    <source>
        <dbReference type="EMBL" id="MDG0866899.1"/>
    </source>
</evidence>
<proteinExistence type="predicted"/>
<dbReference type="PROSITE" id="PS50850">
    <property type="entry name" value="MFS"/>
    <property type="match status" value="1"/>
</dbReference>
<feature type="transmembrane region" description="Helical" evidence="7">
    <location>
        <begin position="115"/>
        <end position="133"/>
    </location>
</feature>
<reference evidence="11" key="3">
    <citation type="submission" date="2023-06" db="EMBL/GenBank/DDBJ databases">
        <title>Pangenomics reveal diversification of enzyme families and niche specialization in globally abundant SAR202 bacteria.</title>
        <authorList>
            <person name="Saw J.H.W."/>
        </authorList>
    </citation>
    <scope>NUCLEOTIDE SEQUENCE [LARGE SCALE GENOMIC DNA]</scope>
    <source>
        <strain evidence="11">JH1073</strain>
    </source>
</reference>
<feature type="transmembrane region" description="Helical" evidence="7">
    <location>
        <begin position="90"/>
        <end position="109"/>
    </location>
</feature>
<evidence type="ECO:0000256" key="6">
    <source>
        <dbReference type="ARBA" id="ARBA00023136"/>
    </source>
</evidence>
<dbReference type="EMBL" id="WMBE01000002">
    <property type="protein sequence ID" value="MDG0866899.1"/>
    <property type="molecule type" value="Genomic_DNA"/>
</dbReference>
<evidence type="ECO:0000313" key="12">
    <source>
        <dbReference type="Proteomes" id="UP001321249"/>
    </source>
</evidence>
<keyword evidence="5 7" id="KW-1133">Transmembrane helix</keyword>
<evidence type="ECO:0000256" key="1">
    <source>
        <dbReference type="ARBA" id="ARBA00004651"/>
    </source>
</evidence>